<accession>V2WNB1</accession>
<evidence type="ECO:0000313" key="2">
    <source>
        <dbReference type="EMBL" id="ESK81675.1"/>
    </source>
</evidence>
<reference evidence="2 3" key="1">
    <citation type="journal article" date="2014" name="BMC Genomics">
        <title>Genome and secretome analysis of the hemibiotrophic fungal pathogen, Moniliophthora roreri, which causes frosty pod rot disease of cacao: mechanisms of the biotrophic and necrotrophic phases.</title>
        <authorList>
            <person name="Meinhardt L.W."/>
            <person name="Costa G.G.L."/>
            <person name="Thomazella D.P.T."/>
            <person name="Teixeira P.J.P.L."/>
            <person name="Carazzolle M.F."/>
            <person name="Schuster S.C."/>
            <person name="Carlson J.E."/>
            <person name="Guiltinan M.J."/>
            <person name="Mieczkowski P."/>
            <person name="Farmer A."/>
            <person name="Ramaraj T."/>
            <person name="Crozier J."/>
            <person name="Davis R.E."/>
            <person name="Shao J."/>
            <person name="Melnick R.L."/>
            <person name="Pereira G.A.G."/>
            <person name="Bailey B.A."/>
        </authorList>
    </citation>
    <scope>NUCLEOTIDE SEQUENCE [LARGE SCALE GENOMIC DNA]</scope>
    <source>
        <strain evidence="2 3">MCA 2997</strain>
    </source>
</reference>
<evidence type="ECO:0000256" key="1">
    <source>
        <dbReference type="SAM" id="SignalP"/>
    </source>
</evidence>
<feature type="chain" id="PRO_5004710740" evidence="1">
    <location>
        <begin position="25"/>
        <end position="103"/>
    </location>
</feature>
<dbReference type="AlphaFoldDB" id="V2WNB1"/>
<keyword evidence="3" id="KW-1185">Reference proteome</keyword>
<comment type="caution">
    <text evidence="2">The sequence shown here is derived from an EMBL/GenBank/DDBJ whole genome shotgun (WGS) entry which is preliminary data.</text>
</comment>
<dbReference type="Proteomes" id="UP000017559">
    <property type="component" value="Unassembled WGS sequence"/>
</dbReference>
<dbReference type="KEGG" id="mrr:Moror_5457"/>
<evidence type="ECO:0000313" key="3">
    <source>
        <dbReference type="Proteomes" id="UP000017559"/>
    </source>
</evidence>
<sequence length="103" mass="12049">MSSSHHQSWPRASKLALLLRYWDLFLENLAEMYWQATKEFMETWGYNLPLEQEPVYGINYSLPNIETFPAGAAREAKLACHQGFVAKLKQIMNWATYNFHHAV</sequence>
<name>V2WNB1_MONRO</name>
<feature type="signal peptide" evidence="1">
    <location>
        <begin position="1"/>
        <end position="24"/>
    </location>
</feature>
<proteinExistence type="predicted"/>
<keyword evidence="1" id="KW-0732">Signal</keyword>
<dbReference type="EMBL" id="AWSO01002312">
    <property type="protein sequence ID" value="ESK81675.1"/>
    <property type="molecule type" value="Genomic_DNA"/>
</dbReference>
<dbReference type="HOGENOM" id="CLU_2264424_0_0_1"/>
<protein>
    <submittedName>
        <fullName evidence="2">Uncharacterized protein</fullName>
    </submittedName>
</protein>
<organism evidence="2 3">
    <name type="scientific">Moniliophthora roreri (strain MCA 2997)</name>
    <name type="common">Cocoa frosty pod rot fungus</name>
    <name type="synonym">Crinipellis roreri</name>
    <dbReference type="NCBI Taxonomy" id="1381753"/>
    <lineage>
        <taxon>Eukaryota</taxon>
        <taxon>Fungi</taxon>
        <taxon>Dikarya</taxon>
        <taxon>Basidiomycota</taxon>
        <taxon>Agaricomycotina</taxon>
        <taxon>Agaricomycetes</taxon>
        <taxon>Agaricomycetidae</taxon>
        <taxon>Agaricales</taxon>
        <taxon>Marasmiineae</taxon>
        <taxon>Marasmiaceae</taxon>
        <taxon>Moniliophthora</taxon>
    </lineage>
</organism>
<gene>
    <name evidence="2" type="ORF">Moror_5457</name>
</gene>